<feature type="binding site" evidence="9">
    <location>
        <position position="204"/>
    </location>
    <ligand>
        <name>substrate</name>
    </ligand>
</feature>
<proteinExistence type="inferred from homology"/>
<evidence type="ECO:0000256" key="5">
    <source>
        <dbReference type="ARBA" id="ARBA00022605"/>
    </source>
</evidence>
<evidence type="ECO:0000256" key="7">
    <source>
        <dbReference type="ARBA" id="ARBA00023235"/>
    </source>
</evidence>
<dbReference type="AlphaFoldDB" id="A0A4Q7NHG0"/>
<evidence type="ECO:0000256" key="1">
    <source>
        <dbReference type="ARBA" id="ARBA00005196"/>
    </source>
</evidence>
<dbReference type="Pfam" id="PF01678">
    <property type="entry name" value="DAP_epimerase"/>
    <property type="match status" value="2"/>
</dbReference>
<keyword evidence="7 9" id="KW-0413">Isomerase</keyword>
<reference evidence="11 12" key="1">
    <citation type="submission" date="2019-02" db="EMBL/GenBank/DDBJ databases">
        <title>Genomic Encyclopedia of Type Strains, Phase IV (KMG-IV): sequencing the most valuable type-strain genomes for metagenomic binning, comparative biology and taxonomic classification.</title>
        <authorList>
            <person name="Goeker M."/>
        </authorList>
    </citation>
    <scope>NUCLEOTIDE SEQUENCE [LARGE SCALE GENOMIC DNA]</scope>
    <source>
        <strain evidence="11 12">K24</strain>
    </source>
</reference>
<dbReference type="NCBIfam" id="TIGR00652">
    <property type="entry name" value="DapF"/>
    <property type="match status" value="1"/>
</dbReference>
<dbReference type="PROSITE" id="PS01326">
    <property type="entry name" value="DAP_EPIMERASE"/>
    <property type="match status" value="1"/>
</dbReference>
<protein>
    <recommendedName>
        <fullName evidence="3 9">Diaminopimelate epimerase</fullName>
        <shortName evidence="9">DAP epimerase</shortName>
        <ecNumber evidence="3 9">5.1.1.7</ecNumber>
    </recommendedName>
    <alternativeName>
        <fullName evidence="9">PLP-independent amino acid racemase</fullName>
    </alternativeName>
</protein>
<keyword evidence="12" id="KW-1185">Reference proteome</keyword>
<gene>
    <name evidence="9" type="primary">dapF</name>
    <name evidence="11" type="ORF">EV675_0431</name>
</gene>
<dbReference type="PANTHER" id="PTHR31689">
    <property type="entry name" value="DIAMINOPIMELATE EPIMERASE, CHLOROPLASTIC"/>
    <property type="match status" value="1"/>
</dbReference>
<dbReference type="SUPFAM" id="SSF54506">
    <property type="entry name" value="Diaminopimelate epimerase-like"/>
    <property type="match status" value="1"/>
</dbReference>
<feature type="active site" description="Proton donor" evidence="9">
    <location>
        <position position="75"/>
    </location>
</feature>
<feature type="binding site" evidence="9">
    <location>
        <begin position="232"/>
        <end position="233"/>
    </location>
    <ligand>
        <name>substrate</name>
    </ligand>
</feature>
<comment type="subcellular location">
    <subcellularLocation>
        <location evidence="9">Cytoplasm</location>
    </subcellularLocation>
</comment>
<keyword evidence="6 9" id="KW-0457">Lysine biosynthesis</keyword>
<comment type="catalytic activity">
    <reaction evidence="8 9">
        <text>(2S,6S)-2,6-diaminopimelate = meso-2,6-diaminopimelate</text>
        <dbReference type="Rhea" id="RHEA:15393"/>
        <dbReference type="ChEBI" id="CHEBI:57609"/>
        <dbReference type="ChEBI" id="CHEBI:57791"/>
        <dbReference type="EC" id="5.1.1.7"/>
    </reaction>
</comment>
<feature type="binding site" evidence="9">
    <location>
        <position position="171"/>
    </location>
    <ligand>
        <name>substrate</name>
    </ligand>
</feature>
<dbReference type="RefSeq" id="WP_130355783.1">
    <property type="nucleotide sequence ID" value="NZ_SGXC01000001.1"/>
</dbReference>
<evidence type="ECO:0000256" key="2">
    <source>
        <dbReference type="ARBA" id="ARBA00010219"/>
    </source>
</evidence>
<feature type="site" description="Could be important to modulate the pK values of the two catalytic cysteine residues" evidence="9">
    <location>
        <position position="173"/>
    </location>
</feature>
<dbReference type="EMBL" id="SGXC01000001">
    <property type="protein sequence ID" value="RZS84414.1"/>
    <property type="molecule type" value="Genomic_DNA"/>
</dbReference>
<comment type="similarity">
    <text evidence="2 9">Belongs to the diaminopimelate epimerase family.</text>
</comment>
<evidence type="ECO:0000256" key="4">
    <source>
        <dbReference type="ARBA" id="ARBA00022490"/>
    </source>
</evidence>
<keyword evidence="4 9" id="KW-0963">Cytoplasm</keyword>
<evidence type="ECO:0000256" key="8">
    <source>
        <dbReference type="ARBA" id="ARBA00051712"/>
    </source>
</evidence>
<comment type="subunit">
    <text evidence="9">Homodimer.</text>
</comment>
<comment type="caution">
    <text evidence="11">The sequence shown here is derived from an EMBL/GenBank/DDBJ whole genome shotgun (WGS) entry which is preliminary data.</text>
</comment>
<dbReference type="Gene3D" id="3.10.310.10">
    <property type="entry name" value="Diaminopimelate Epimerase, Chain A, domain 1"/>
    <property type="match status" value="2"/>
</dbReference>
<comment type="function">
    <text evidence="9">Catalyzes the stereoinversion of LL-2,6-diaminopimelate (L,L-DAP) to meso-diaminopimelate (meso-DAP), a precursor of L-lysine and an essential component of the bacterial peptidoglycan.</text>
</comment>
<dbReference type="UniPathway" id="UPA00034">
    <property type="reaction ID" value="UER00025"/>
</dbReference>
<dbReference type="Proteomes" id="UP000292445">
    <property type="component" value="Unassembled WGS sequence"/>
</dbReference>
<feature type="binding site" evidence="9">
    <location>
        <position position="66"/>
    </location>
    <ligand>
        <name>substrate</name>
    </ligand>
</feature>
<dbReference type="OrthoDB" id="9805408at2"/>
<evidence type="ECO:0000256" key="9">
    <source>
        <dbReference type="HAMAP-Rule" id="MF_00197"/>
    </source>
</evidence>
<comment type="pathway">
    <text evidence="1 9">Amino-acid biosynthesis; L-lysine biosynthesis via DAP pathway; DL-2,6-diaminopimelate from LL-2,6-diaminopimelate: step 1/1.</text>
</comment>
<dbReference type="GO" id="GO:0008837">
    <property type="term" value="F:diaminopimelate epimerase activity"/>
    <property type="evidence" value="ECO:0007669"/>
    <property type="project" value="UniProtKB-UniRule"/>
</dbReference>
<dbReference type="HAMAP" id="MF_00197">
    <property type="entry name" value="DAP_epimerase"/>
    <property type="match status" value="1"/>
</dbReference>
<organism evidence="11 12">
    <name type="scientific">Pigmentiphaga kullae</name>
    <dbReference type="NCBI Taxonomy" id="151784"/>
    <lineage>
        <taxon>Bacteria</taxon>
        <taxon>Pseudomonadati</taxon>
        <taxon>Pseudomonadota</taxon>
        <taxon>Betaproteobacteria</taxon>
        <taxon>Burkholderiales</taxon>
        <taxon>Alcaligenaceae</taxon>
        <taxon>Pigmentiphaga</taxon>
    </lineage>
</organism>
<dbReference type="InterPro" id="IPR018510">
    <property type="entry name" value="DAP_epimerase_AS"/>
</dbReference>
<feature type="binding site" evidence="9">
    <location>
        <begin position="222"/>
        <end position="223"/>
    </location>
    <ligand>
        <name>substrate</name>
    </ligand>
</feature>
<evidence type="ECO:0000256" key="6">
    <source>
        <dbReference type="ARBA" id="ARBA00023154"/>
    </source>
</evidence>
<name>A0A4Q7NHG0_9BURK</name>
<dbReference type="PANTHER" id="PTHR31689:SF0">
    <property type="entry name" value="DIAMINOPIMELATE EPIMERASE"/>
    <property type="match status" value="1"/>
</dbReference>
<dbReference type="GO" id="GO:0005829">
    <property type="term" value="C:cytosol"/>
    <property type="evidence" value="ECO:0007669"/>
    <property type="project" value="TreeGrafter"/>
</dbReference>
<feature type="binding site" evidence="9">
    <location>
        <position position="46"/>
    </location>
    <ligand>
        <name>substrate</name>
    </ligand>
</feature>
<evidence type="ECO:0000313" key="12">
    <source>
        <dbReference type="Proteomes" id="UP000292445"/>
    </source>
</evidence>
<accession>A0A4Q7NHG0</accession>
<feature type="binding site" evidence="9">
    <location>
        <position position="13"/>
    </location>
    <ligand>
        <name>substrate</name>
    </ligand>
</feature>
<sequence length="291" mass="31608">MTWHFTKMHGAGNDFVVLDGVRQDIRLTPERARKLAHRQFGIGADQILLVERPTRSDADFRYRIFNADGGEVEHCGNGARCFVRFVHEQGLTDRNPVRAEICTGIIVLNEQDDGEVSVDMGRSSFDPAAVPFDPAGLTPRREGADDVWPLDVSAPGEAERIVWVSAVGISNPHAVQVVDDVDAAPVASVGPRVESHPRFPRRVNAGFMQVVDRHNIRLRVYERGAGETLACGTGACAAVAAGIRRGLLESPVRVQTRGGVLTIAWDGEQLLMTGPAVTVFEGTVDVDRLLG</sequence>
<dbReference type="GO" id="GO:0009089">
    <property type="term" value="P:lysine biosynthetic process via diaminopimelate"/>
    <property type="evidence" value="ECO:0007669"/>
    <property type="project" value="UniProtKB-UniRule"/>
</dbReference>
<dbReference type="InterPro" id="IPR001653">
    <property type="entry name" value="DAP_epimerase_DapF"/>
</dbReference>
<evidence type="ECO:0000256" key="10">
    <source>
        <dbReference type="PROSITE-ProRule" id="PRU10125"/>
    </source>
</evidence>
<feature type="active site" evidence="10">
    <location>
        <position position="75"/>
    </location>
</feature>
<feature type="active site" description="Proton acceptor" evidence="9">
    <location>
        <position position="231"/>
    </location>
</feature>
<evidence type="ECO:0000313" key="11">
    <source>
        <dbReference type="EMBL" id="RZS84414.1"/>
    </source>
</evidence>
<evidence type="ECO:0000256" key="3">
    <source>
        <dbReference type="ARBA" id="ARBA00013080"/>
    </source>
</evidence>
<keyword evidence="5 9" id="KW-0028">Amino-acid biosynthesis</keyword>
<feature type="site" description="Could be important to modulate the pK values of the two catalytic cysteine residues" evidence="9">
    <location>
        <position position="222"/>
    </location>
</feature>
<dbReference type="EC" id="5.1.1.7" evidence="3 9"/>
<dbReference type="FunFam" id="3.10.310.10:FF:000001">
    <property type="entry name" value="Diaminopimelate epimerase"/>
    <property type="match status" value="1"/>
</dbReference>
<feature type="binding site" evidence="9">
    <location>
        <begin position="76"/>
        <end position="77"/>
    </location>
    <ligand>
        <name>substrate</name>
    </ligand>
</feature>